<keyword evidence="2" id="KW-1185">Reference proteome</keyword>
<dbReference type="Proteomes" id="UP000499080">
    <property type="component" value="Unassembled WGS sequence"/>
</dbReference>
<reference evidence="1 2" key="1">
    <citation type="journal article" date="2019" name="Sci. Rep.">
        <title>Orb-weaving spider Araneus ventricosus genome elucidates the spidroin gene catalogue.</title>
        <authorList>
            <person name="Kono N."/>
            <person name="Nakamura H."/>
            <person name="Ohtoshi R."/>
            <person name="Moran D.A.P."/>
            <person name="Shinohara A."/>
            <person name="Yoshida Y."/>
            <person name="Fujiwara M."/>
            <person name="Mori M."/>
            <person name="Tomita M."/>
            <person name="Arakawa K."/>
        </authorList>
    </citation>
    <scope>NUCLEOTIDE SEQUENCE [LARGE SCALE GENOMIC DNA]</scope>
</reference>
<evidence type="ECO:0000313" key="1">
    <source>
        <dbReference type="EMBL" id="GBN50988.1"/>
    </source>
</evidence>
<organism evidence="1 2">
    <name type="scientific">Araneus ventricosus</name>
    <name type="common">Orbweaver spider</name>
    <name type="synonym">Epeira ventricosa</name>
    <dbReference type="NCBI Taxonomy" id="182803"/>
    <lineage>
        <taxon>Eukaryota</taxon>
        <taxon>Metazoa</taxon>
        <taxon>Ecdysozoa</taxon>
        <taxon>Arthropoda</taxon>
        <taxon>Chelicerata</taxon>
        <taxon>Arachnida</taxon>
        <taxon>Araneae</taxon>
        <taxon>Araneomorphae</taxon>
        <taxon>Entelegynae</taxon>
        <taxon>Araneoidea</taxon>
        <taxon>Araneidae</taxon>
        <taxon>Araneus</taxon>
    </lineage>
</organism>
<comment type="caution">
    <text evidence="1">The sequence shown here is derived from an EMBL/GenBank/DDBJ whole genome shotgun (WGS) entry which is preliminary data.</text>
</comment>
<gene>
    <name evidence="1" type="ORF">AVEN_264739_1</name>
</gene>
<accession>A0A4Y2PG61</accession>
<protein>
    <submittedName>
        <fullName evidence="1">Uncharacterized protein</fullName>
    </submittedName>
</protein>
<name>A0A4Y2PG61_ARAVE</name>
<sequence length="132" mass="14966">MFISSSSPEINVHILFFTRNKCSYPLLHQKQIKQTLCKCEEEVTSISLYWTLNVEKIMPAYQVKCMDQMNTILRQERNFSENIPWDSAETVLAIANVLPNNGASPLSGFLSALGGVLCFYWSPKAENFVLAL</sequence>
<dbReference type="AlphaFoldDB" id="A0A4Y2PG61"/>
<evidence type="ECO:0000313" key="2">
    <source>
        <dbReference type="Proteomes" id="UP000499080"/>
    </source>
</evidence>
<dbReference type="EMBL" id="BGPR01011377">
    <property type="protein sequence ID" value="GBN50988.1"/>
    <property type="molecule type" value="Genomic_DNA"/>
</dbReference>
<proteinExistence type="predicted"/>